<dbReference type="InterPro" id="IPR003737">
    <property type="entry name" value="GlcNAc_PI_deacetylase-related"/>
</dbReference>
<sequence>MFEQFFTPYKTACAVKGERIAILAPHPDDEIFGCGGSAIKWQQQGKSVQAFILTSGVVAGEFNDQANPEQLRSDKAKLRADESIAAAALLGLPEPIFLNRQDGALLADTDIEALLLQQLETWQPTTLVIPSCWEMHRDHRATAQLGLALAQKLPTVEQVAMYEIGVPLSPNVLEDITAEQPRKWQAMQCFPSQLAVQRYAEHINGLNQYRTYTLGLAITHAEAFCCIAKDELSTFIEHFQPDTTTQALLRSEQSHHPDQQRITQLEQQIQHLENSLSWRITRPLRWLRARF</sequence>
<evidence type="ECO:0000313" key="2">
    <source>
        <dbReference type="Proteomes" id="UP000092627"/>
    </source>
</evidence>
<dbReference type="Proteomes" id="UP000092627">
    <property type="component" value="Unassembled WGS sequence"/>
</dbReference>
<organism evidence="1 2">
    <name type="scientific">Marinomonas aquimarina</name>
    <dbReference type="NCBI Taxonomy" id="295068"/>
    <lineage>
        <taxon>Bacteria</taxon>
        <taxon>Pseudomonadati</taxon>
        <taxon>Pseudomonadota</taxon>
        <taxon>Gammaproteobacteria</taxon>
        <taxon>Oceanospirillales</taxon>
        <taxon>Oceanospirillaceae</taxon>
        <taxon>Marinomonas</taxon>
    </lineage>
</organism>
<dbReference type="InterPro" id="IPR024078">
    <property type="entry name" value="LmbE-like_dom_sf"/>
</dbReference>
<reference evidence="1 2" key="1">
    <citation type="submission" date="2016-06" db="EMBL/GenBank/DDBJ databases">
        <authorList>
            <person name="Kjaerup R.B."/>
            <person name="Dalgaard T.S."/>
            <person name="Juul-Madsen H.R."/>
        </authorList>
    </citation>
    <scope>NUCLEOTIDE SEQUENCE [LARGE SCALE GENOMIC DNA]</scope>
    <source>
        <strain evidence="1 2">CECT 5080</strain>
    </source>
</reference>
<keyword evidence="2" id="KW-1185">Reference proteome</keyword>
<name>A0A1A8T4N9_9GAMM</name>
<dbReference type="STRING" id="295068.MAQ5080_00385"/>
<accession>A0A1A8T4N9</accession>
<dbReference type="SUPFAM" id="SSF102588">
    <property type="entry name" value="LmbE-like"/>
    <property type="match status" value="1"/>
</dbReference>
<dbReference type="EMBL" id="FLOC01000001">
    <property type="protein sequence ID" value="SBS25844.1"/>
    <property type="molecule type" value="Genomic_DNA"/>
</dbReference>
<dbReference type="PANTHER" id="PTHR12993">
    <property type="entry name" value="N-ACETYLGLUCOSAMINYL-PHOSPHATIDYLINOSITOL DE-N-ACETYLASE-RELATED"/>
    <property type="match status" value="1"/>
</dbReference>
<gene>
    <name evidence="1" type="ORF">MAQ5080_00385</name>
</gene>
<dbReference type="Pfam" id="PF02585">
    <property type="entry name" value="PIG-L"/>
    <property type="match status" value="1"/>
</dbReference>
<evidence type="ECO:0000313" key="1">
    <source>
        <dbReference type="EMBL" id="SBS25844.1"/>
    </source>
</evidence>
<dbReference type="AlphaFoldDB" id="A0A1A8T4N9"/>
<dbReference type="RefSeq" id="WP_067204754.1">
    <property type="nucleotide sequence ID" value="NZ_FLOC01000001.1"/>
</dbReference>
<proteinExistence type="predicted"/>
<dbReference type="GO" id="GO:0016811">
    <property type="term" value="F:hydrolase activity, acting on carbon-nitrogen (but not peptide) bonds, in linear amides"/>
    <property type="evidence" value="ECO:0007669"/>
    <property type="project" value="TreeGrafter"/>
</dbReference>
<dbReference type="Gene3D" id="3.40.50.10320">
    <property type="entry name" value="LmbE-like"/>
    <property type="match status" value="1"/>
</dbReference>
<protein>
    <submittedName>
        <fullName evidence="1">Glucosamine-6-phosphate deaminase-like protein</fullName>
    </submittedName>
</protein>
<dbReference type="PANTHER" id="PTHR12993:SF29">
    <property type="entry name" value="BLR3841 PROTEIN"/>
    <property type="match status" value="1"/>
</dbReference>